<dbReference type="RefSeq" id="WP_007206264.1">
    <property type="nucleotide sequence ID" value="NZ_CH672414.1"/>
</dbReference>
<keyword evidence="1" id="KW-0732">Signal</keyword>
<proteinExistence type="predicted"/>
<dbReference type="Proteomes" id="UP000004507">
    <property type="component" value="Unassembled WGS sequence"/>
</dbReference>
<dbReference type="OrthoDB" id="7803097at2"/>
<dbReference type="AlphaFoldDB" id="A3V297"/>
<keyword evidence="3" id="KW-1185">Reference proteome</keyword>
<feature type="signal peptide" evidence="1">
    <location>
        <begin position="1"/>
        <end position="21"/>
    </location>
</feature>
<protein>
    <submittedName>
        <fullName evidence="2">Uncharacterized protein</fullName>
    </submittedName>
</protein>
<dbReference type="EMBL" id="AAMS01000002">
    <property type="protein sequence ID" value="EAQ07478.1"/>
    <property type="molecule type" value="Genomic_DNA"/>
</dbReference>
<evidence type="ECO:0000313" key="3">
    <source>
        <dbReference type="Proteomes" id="UP000004507"/>
    </source>
</evidence>
<feature type="chain" id="PRO_5002661819" evidence="1">
    <location>
        <begin position="22"/>
        <end position="348"/>
    </location>
</feature>
<sequence length="348" mass="37781">MTKNLIAAGAILVATMHPVAAQQTAFSDAVNVWLSGDDTNGLPALAVDARNGDTTAQLILGQVDRDTIPAGYSDFLLGLTREERAALLRFADDDGATVNWLLTLQGTDNAALGDALFWYEANLDPIDSAANLQAVDEKSTAEWVLWRTLNNGYFDRIQSLPAENPELAQVGFMTWLTDYFASENRTISMNRFLDDERPAKVPGLLALKRLERVLGLSGNFSVGLNELIEVIRGRGNRLPVTADLVTLEASLTRLGEVDPRVGVVNRLCDICPDTVADYQCRIETFEIIGGYETLLAVRSPAEAAVPADVYLASDRAVTSLTNLVRGRAPADLTRVRSSCLQSLIVADQ</sequence>
<dbReference type="HOGENOM" id="CLU_821039_0_0_5"/>
<comment type="caution">
    <text evidence="2">The sequence shown here is derived from an EMBL/GenBank/DDBJ whole genome shotgun (WGS) entry which is preliminary data.</text>
</comment>
<gene>
    <name evidence="2" type="ORF">SKA53_11613</name>
</gene>
<name>A3V297_9RHOB</name>
<evidence type="ECO:0000256" key="1">
    <source>
        <dbReference type="SAM" id="SignalP"/>
    </source>
</evidence>
<evidence type="ECO:0000313" key="2">
    <source>
        <dbReference type="EMBL" id="EAQ07478.1"/>
    </source>
</evidence>
<dbReference type="eggNOG" id="ENOG502ZUAH">
    <property type="taxonomic scope" value="Bacteria"/>
</dbReference>
<dbReference type="STRING" id="314232.SKA53_11613"/>
<organism evidence="2 3">
    <name type="scientific">Yoonia vestfoldensis SKA53</name>
    <dbReference type="NCBI Taxonomy" id="314232"/>
    <lineage>
        <taxon>Bacteria</taxon>
        <taxon>Pseudomonadati</taxon>
        <taxon>Pseudomonadota</taxon>
        <taxon>Alphaproteobacteria</taxon>
        <taxon>Rhodobacterales</taxon>
        <taxon>Paracoccaceae</taxon>
        <taxon>Yoonia</taxon>
    </lineage>
</organism>
<accession>A3V297</accession>
<reference evidence="2 3" key="1">
    <citation type="submission" date="2006-01" db="EMBL/GenBank/DDBJ databases">
        <authorList>
            <person name="Hagstrom A."/>
            <person name="Ferriera S."/>
            <person name="Johnson J."/>
            <person name="Kravitz S."/>
            <person name="Halpern A."/>
            <person name="Remington K."/>
            <person name="Beeson K."/>
            <person name="Tran B."/>
            <person name="Rogers Y.-H."/>
            <person name="Friedman R."/>
            <person name="Venter J.C."/>
        </authorList>
    </citation>
    <scope>NUCLEOTIDE SEQUENCE [LARGE SCALE GENOMIC DNA]</scope>
    <source>
        <strain evidence="2 3">SKA53</strain>
    </source>
</reference>